<keyword evidence="2" id="KW-0808">Transferase</keyword>
<comment type="caution">
    <text evidence="2">The sequence shown here is derived from an EMBL/GenBank/DDBJ whole genome shotgun (WGS) entry which is preliminary data.</text>
</comment>
<evidence type="ECO:0000313" key="3">
    <source>
        <dbReference type="Proteomes" id="UP000253426"/>
    </source>
</evidence>
<protein>
    <submittedName>
        <fullName evidence="2">Nucleotide-diphospho-sugar transferase</fullName>
    </submittedName>
</protein>
<proteinExistence type="predicted"/>
<dbReference type="Proteomes" id="UP000253426">
    <property type="component" value="Unassembled WGS sequence"/>
</dbReference>
<organism evidence="2 3">
    <name type="scientific">Roseimicrobium gellanilyticum</name>
    <dbReference type="NCBI Taxonomy" id="748857"/>
    <lineage>
        <taxon>Bacteria</taxon>
        <taxon>Pseudomonadati</taxon>
        <taxon>Verrucomicrobiota</taxon>
        <taxon>Verrucomicrobiia</taxon>
        <taxon>Verrucomicrobiales</taxon>
        <taxon>Verrucomicrobiaceae</taxon>
        <taxon>Roseimicrobium</taxon>
    </lineage>
</organism>
<gene>
    <name evidence="2" type="ORF">DES53_101916</name>
</gene>
<dbReference type="SUPFAM" id="SSF53448">
    <property type="entry name" value="Nucleotide-diphospho-sugar transferases"/>
    <property type="match status" value="1"/>
</dbReference>
<dbReference type="AlphaFoldDB" id="A0A366HV12"/>
<dbReference type="Gene3D" id="3.90.550.10">
    <property type="entry name" value="Spore Coat Polysaccharide Biosynthesis Protein SpsA, Chain A"/>
    <property type="match status" value="1"/>
</dbReference>
<sequence>MTKTRGIIYVATGPKYLAEAVISAKSVQAVMPGFPMTLFTDQTPPPGLFEQVIPVEGGNMGRPGKIRSMAATPYDETLFLDSDTWMCQPCEDIFLPLEKYDLAIAHEVYRNEYAFEEFPDSFPALNTGVVVYRREPRTIAFFKAWEENYLNVFQHKRPADQPAFRHTLFHSDLRHYILPAEFNFRTNYPVVLGGFARAKIIHDRNPFVEEYAALLGHDTGHPPVYFGPVNMRLFLRWCWFRSRTLYKRARAAGPRGILKRLTRR</sequence>
<feature type="domain" description="Nucleotide-diphospho-sugar transferase" evidence="1">
    <location>
        <begin position="78"/>
        <end position="181"/>
    </location>
</feature>
<dbReference type="GO" id="GO:0016740">
    <property type="term" value="F:transferase activity"/>
    <property type="evidence" value="ECO:0007669"/>
    <property type="project" value="UniProtKB-KW"/>
</dbReference>
<dbReference type="Pfam" id="PF03407">
    <property type="entry name" value="Nucleotid_trans"/>
    <property type="match status" value="1"/>
</dbReference>
<reference evidence="2 3" key="1">
    <citation type="submission" date="2018-06" db="EMBL/GenBank/DDBJ databases">
        <title>Genomic Encyclopedia of Type Strains, Phase IV (KMG-IV): sequencing the most valuable type-strain genomes for metagenomic binning, comparative biology and taxonomic classification.</title>
        <authorList>
            <person name="Goeker M."/>
        </authorList>
    </citation>
    <scope>NUCLEOTIDE SEQUENCE [LARGE SCALE GENOMIC DNA]</scope>
    <source>
        <strain evidence="2 3">DSM 25532</strain>
    </source>
</reference>
<dbReference type="InterPro" id="IPR005069">
    <property type="entry name" value="Nucl-diP-sugar_transferase"/>
</dbReference>
<name>A0A366HV12_9BACT</name>
<keyword evidence="3" id="KW-1185">Reference proteome</keyword>
<dbReference type="EMBL" id="QNRR01000001">
    <property type="protein sequence ID" value="RBP48116.1"/>
    <property type="molecule type" value="Genomic_DNA"/>
</dbReference>
<dbReference type="InterPro" id="IPR029044">
    <property type="entry name" value="Nucleotide-diphossugar_trans"/>
</dbReference>
<evidence type="ECO:0000313" key="2">
    <source>
        <dbReference type="EMBL" id="RBP48116.1"/>
    </source>
</evidence>
<dbReference type="RefSeq" id="WP_170156853.1">
    <property type="nucleotide sequence ID" value="NZ_QNRR01000001.1"/>
</dbReference>
<accession>A0A366HV12</accession>
<evidence type="ECO:0000259" key="1">
    <source>
        <dbReference type="Pfam" id="PF03407"/>
    </source>
</evidence>